<dbReference type="EMBL" id="QGGW01000009">
    <property type="protein sequence ID" value="PWK59222.1"/>
    <property type="molecule type" value="Genomic_DNA"/>
</dbReference>
<evidence type="ECO:0000256" key="2">
    <source>
        <dbReference type="ARBA" id="ARBA00012512"/>
    </source>
</evidence>
<evidence type="ECO:0000256" key="4">
    <source>
        <dbReference type="ARBA" id="ARBA00022827"/>
    </source>
</evidence>
<evidence type="ECO:0000313" key="8">
    <source>
        <dbReference type="EMBL" id="PWK59222.1"/>
    </source>
</evidence>
<protein>
    <recommendedName>
        <fullName evidence="2">thiol oxidase</fullName>
        <ecNumber evidence="2">1.8.3.2</ecNumber>
    </recommendedName>
</protein>
<comment type="cofactor">
    <cofactor evidence="1">
        <name>FAD</name>
        <dbReference type="ChEBI" id="CHEBI:57692"/>
    </cofactor>
</comment>
<dbReference type="PROSITE" id="PS51324">
    <property type="entry name" value="ERV_ALR"/>
    <property type="match status" value="1"/>
</dbReference>
<dbReference type="InterPro" id="IPR036774">
    <property type="entry name" value="ERV/ALR_sulphydryl_oxid_sf"/>
</dbReference>
<dbReference type="RefSeq" id="WP_109670113.1">
    <property type="nucleotide sequence ID" value="NZ_QGGW01000009.1"/>
</dbReference>
<evidence type="ECO:0000256" key="1">
    <source>
        <dbReference type="ARBA" id="ARBA00001974"/>
    </source>
</evidence>
<evidence type="ECO:0000256" key="6">
    <source>
        <dbReference type="ARBA" id="ARBA00023157"/>
    </source>
</evidence>
<evidence type="ECO:0000313" key="9">
    <source>
        <dbReference type="Proteomes" id="UP000245708"/>
    </source>
</evidence>
<dbReference type="SUPFAM" id="SSF69000">
    <property type="entry name" value="FAD-dependent thiol oxidase"/>
    <property type="match status" value="1"/>
</dbReference>
<proteinExistence type="predicted"/>
<keyword evidence="6" id="KW-1015">Disulfide bond</keyword>
<dbReference type="EC" id="1.8.3.2" evidence="2"/>
<evidence type="ECO:0000259" key="7">
    <source>
        <dbReference type="PROSITE" id="PS51324"/>
    </source>
</evidence>
<evidence type="ECO:0000256" key="5">
    <source>
        <dbReference type="ARBA" id="ARBA00023002"/>
    </source>
</evidence>
<reference evidence="8 9" key="1">
    <citation type="submission" date="2018-05" db="EMBL/GenBank/DDBJ databases">
        <title>Genomic Encyclopedia of Type Strains, Phase IV (KMG-IV): sequencing the most valuable type-strain genomes for metagenomic binning, comparative biology and taxonomic classification.</title>
        <authorList>
            <person name="Goeker M."/>
        </authorList>
    </citation>
    <scope>NUCLEOTIDE SEQUENCE [LARGE SCALE GENOMIC DNA]</scope>
    <source>
        <strain evidence="8 9">DSM 16097</strain>
    </source>
</reference>
<gene>
    <name evidence="8" type="ORF">C7455_109145</name>
</gene>
<feature type="domain" description="ERV/ALR sulfhydryl oxidase" evidence="7">
    <location>
        <begin position="515"/>
        <end position="656"/>
    </location>
</feature>
<dbReference type="Gene3D" id="1.20.120.310">
    <property type="entry name" value="ERV/ALR sulfhydryl oxidase domain"/>
    <property type="match status" value="1"/>
</dbReference>
<dbReference type="GO" id="GO:0016972">
    <property type="term" value="F:thiol oxidase activity"/>
    <property type="evidence" value="ECO:0007669"/>
    <property type="project" value="UniProtKB-EC"/>
</dbReference>
<evidence type="ECO:0000256" key="3">
    <source>
        <dbReference type="ARBA" id="ARBA00022630"/>
    </source>
</evidence>
<dbReference type="InterPro" id="IPR017905">
    <property type="entry name" value="ERV/ALR_sulphydryl_oxidase"/>
</dbReference>
<accession>A0A316GEV7</accession>
<dbReference type="Proteomes" id="UP000245708">
    <property type="component" value="Unassembled WGS sequence"/>
</dbReference>
<dbReference type="AlphaFoldDB" id="A0A316GEV7"/>
<keyword evidence="5" id="KW-0560">Oxidoreductase</keyword>
<keyword evidence="9" id="KW-1185">Reference proteome</keyword>
<comment type="caution">
    <text evidence="8">The sequence shown here is derived from an EMBL/GenBank/DDBJ whole genome shotgun (WGS) entry which is preliminary data.</text>
</comment>
<organism evidence="8 9">
    <name type="scientific">Roseicyclus mahoneyensis</name>
    <dbReference type="NCBI Taxonomy" id="164332"/>
    <lineage>
        <taxon>Bacteria</taxon>
        <taxon>Pseudomonadati</taxon>
        <taxon>Pseudomonadota</taxon>
        <taxon>Alphaproteobacteria</taxon>
        <taxon>Rhodobacterales</taxon>
        <taxon>Roseobacteraceae</taxon>
        <taxon>Roseicyclus</taxon>
    </lineage>
</organism>
<keyword evidence="4" id="KW-0274">FAD</keyword>
<name>A0A316GEV7_9RHOB</name>
<keyword evidence="3" id="KW-0285">Flavoprotein</keyword>
<sequence>MPKLETLADADRLFRDWCETCSGNLDQRAIMVLRDLLLQGGTSVSVSELRMAFGNPVRPEEISLKAFRDRAVALFGDASLRRGHAFHYLADGADMVATDLLTRRLALLGVPDAETLVSELDRNGDTVVDLSDIEHVFGTGGVVPSGYRATSVAPHRLGAAVSADASDMPAVARAVSDRPLALGRDARAGFRPISPLQLQTGFFRLLQGAAYRSFRDNYSANSETHLRARDLPYTIRDFRVFAEALVELYLALGLVQGDKARAEFQLLVDDINAACSDLDHRITHWRDVTLTPQMAAAERAIAAFRAEEIDERRHLAEALEMALVMQQHGIPPDEMRTELLTQHELNRLRHLELATEDGHHPSAGVNGDTAAWLESWQPIIVDADGPRLDGSIMPVRFWYESFMPRLLRCASVRRDADVDALEAEDALSLAAWHAETAARGEFDRYATDIRDGFAQCTPKVQQALKQAWQLTGPYLTGVQKRREREEFGRETGALSQYVAFIDSYLGRADVEAADMRLSFPYYIGPAVWAFLHSSAELIEAMAPAQKSQAIAAFKTFFRAFATMYPCPYCRYHLNRFVVRNGETQFYPVEFLLLGQKPDKAIFDISLDDRLDTISADTPGSLRLFVWKLHNAVSSSIARTEAWYHAMSNPLYTSRHWPDLSEELAHARALGQTEISVDRVDAIFDVTKAAAHLATVRDEILEAVSAGDNAALPQLVDRAGPLISTLEEAITTSQYLHRSYLVDEASGYDGEPLNPANEDFARGGLFIER</sequence>